<evidence type="ECO:0008006" key="3">
    <source>
        <dbReference type="Google" id="ProtNLM"/>
    </source>
</evidence>
<gene>
    <name evidence="1" type="ORF">SAMN05421688_1259</name>
</gene>
<evidence type="ECO:0000313" key="1">
    <source>
        <dbReference type="EMBL" id="SFA86230.1"/>
    </source>
</evidence>
<proteinExistence type="predicted"/>
<organism evidence="1 2">
    <name type="scientific">Poseidonocella pacifica</name>
    <dbReference type="NCBI Taxonomy" id="871651"/>
    <lineage>
        <taxon>Bacteria</taxon>
        <taxon>Pseudomonadati</taxon>
        <taxon>Pseudomonadota</taxon>
        <taxon>Alphaproteobacteria</taxon>
        <taxon>Rhodobacterales</taxon>
        <taxon>Roseobacteraceae</taxon>
        <taxon>Poseidonocella</taxon>
    </lineage>
</organism>
<name>A0A1I0WDI5_9RHOB</name>
<dbReference type="RefSeq" id="WP_175501212.1">
    <property type="nucleotide sequence ID" value="NZ_FOJU01000002.1"/>
</dbReference>
<sequence>MAPDGIPMTHSPAAPQSRALSLFVEQLVVEYGAWTILRTAIFASLKRSRAPVSNLSNHLRRDIGLPPRIEEKADFWRYR</sequence>
<dbReference type="Proteomes" id="UP000198796">
    <property type="component" value="Unassembled WGS sequence"/>
</dbReference>
<keyword evidence="2" id="KW-1185">Reference proteome</keyword>
<protein>
    <recommendedName>
        <fullName evidence="3">DUF1127 domain-containing protein</fullName>
    </recommendedName>
</protein>
<dbReference type="EMBL" id="FOJU01000002">
    <property type="protein sequence ID" value="SFA86230.1"/>
    <property type="molecule type" value="Genomic_DNA"/>
</dbReference>
<dbReference type="AlphaFoldDB" id="A0A1I0WDI5"/>
<accession>A0A1I0WDI5</accession>
<reference evidence="1 2" key="1">
    <citation type="submission" date="2016-10" db="EMBL/GenBank/DDBJ databases">
        <authorList>
            <person name="de Groot N.N."/>
        </authorList>
    </citation>
    <scope>NUCLEOTIDE SEQUENCE [LARGE SCALE GENOMIC DNA]</scope>
    <source>
        <strain evidence="1 2">DSM 29316</strain>
    </source>
</reference>
<evidence type="ECO:0000313" key="2">
    <source>
        <dbReference type="Proteomes" id="UP000198796"/>
    </source>
</evidence>